<dbReference type="Gene3D" id="3.40.50.1010">
    <property type="entry name" value="5'-nuclease"/>
    <property type="match status" value="1"/>
</dbReference>
<organism evidence="3 4">
    <name type="scientific">Laspinema olomoucense D3b</name>
    <dbReference type="NCBI Taxonomy" id="2953688"/>
    <lineage>
        <taxon>Bacteria</taxon>
        <taxon>Bacillati</taxon>
        <taxon>Cyanobacteriota</taxon>
        <taxon>Cyanophyceae</taxon>
        <taxon>Oscillatoriophycideae</taxon>
        <taxon>Oscillatoriales</taxon>
        <taxon>Laspinemataceae</taxon>
        <taxon>Laspinema</taxon>
        <taxon>Laspinema olomoucense</taxon>
    </lineage>
</organism>
<dbReference type="InterPro" id="IPR029060">
    <property type="entry name" value="PIN-like_dom_sf"/>
</dbReference>
<dbReference type="RefSeq" id="WP_261235634.1">
    <property type="nucleotide sequence ID" value="NZ_JAMXFA010000014.1"/>
</dbReference>
<dbReference type="Proteomes" id="UP001525961">
    <property type="component" value="Unassembled WGS sequence"/>
</dbReference>
<sequence length="143" mass="15909">MSRTLCLDTNVLIKYLLAGESHPDAIALMEEVIEGRARLVAPSFTWAEVGSVLRKKIRVGLLTTEQATDLFCAFCDLPIEYINGEELHARAWAIAHHYHLPTLYDAAFLACSEKASAEFWTADKTLLNSLGTPKPDYVKELGE</sequence>
<dbReference type="Pfam" id="PF01850">
    <property type="entry name" value="PIN"/>
    <property type="match status" value="1"/>
</dbReference>
<keyword evidence="4" id="KW-1185">Reference proteome</keyword>
<reference evidence="3 4" key="1">
    <citation type="journal article" date="2022" name="Front. Microbiol.">
        <title>High genomic differentiation and limited gene flow indicate recent cryptic speciation within the genus Laspinema (cyanobacteria).</title>
        <authorList>
            <person name="Stanojkovic A."/>
            <person name="Skoupy S."/>
            <person name="Skaloud P."/>
            <person name="Dvorak P."/>
        </authorList>
    </citation>
    <scope>NUCLEOTIDE SEQUENCE [LARGE SCALE GENOMIC DNA]</scope>
    <source>
        <strain evidence="3 4">D3b</strain>
    </source>
</reference>
<evidence type="ECO:0000313" key="3">
    <source>
        <dbReference type="EMBL" id="MCT7978526.1"/>
    </source>
</evidence>
<dbReference type="EMBL" id="JAMXFA010000014">
    <property type="protein sequence ID" value="MCT7978526.1"/>
    <property type="molecule type" value="Genomic_DNA"/>
</dbReference>
<accession>A0ABT2N7S0</accession>
<keyword evidence="1" id="KW-0460">Magnesium</keyword>
<dbReference type="CDD" id="cd09873">
    <property type="entry name" value="PIN_Pae0151-like"/>
    <property type="match status" value="1"/>
</dbReference>
<protein>
    <submittedName>
        <fullName evidence="3">Type II toxin-antitoxin system VapC family toxin</fullName>
    </submittedName>
</protein>
<dbReference type="InterPro" id="IPR051619">
    <property type="entry name" value="TypeII_TA_RNase_PINc/VapC"/>
</dbReference>
<name>A0ABT2N7S0_9CYAN</name>
<dbReference type="SUPFAM" id="SSF88723">
    <property type="entry name" value="PIN domain-like"/>
    <property type="match status" value="1"/>
</dbReference>
<evidence type="ECO:0000259" key="2">
    <source>
        <dbReference type="Pfam" id="PF01850"/>
    </source>
</evidence>
<gene>
    <name evidence="3" type="ORF">NG792_12480</name>
</gene>
<dbReference type="InterPro" id="IPR002716">
    <property type="entry name" value="PIN_dom"/>
</dbReference>
<dbReference type="InterPro" id="IPR044153">
    <property type="entry name" value="PIN_Pae0151-like"/>
</dbReference>
<evidence type="ECO:0000313" key="4">
    <source>
        <dbReference type="Proteomes" id="UP001525961"/>
    </source>
</evidence>
<comment type="caution">
    <text evidence="3">The sequence shown here is derived from an EMBL/GenBank/DDBJ whole genome shotgun (WGS) entry which is preliminary data.</text>
</comment>
<feature type="domain" description="PIN" evidence="2">
    <location>
        <begin position="6"/>
        <end position="125"/>
    </location>
</feature>
<dbReference type="PANTHER" id="PTHR35901:SF1">
    <property type="entry name" value="EXONUCLEASE VAPC9"/>
    <property type="match status" value="1"/>
</dbReference>
<dbReference type="PANTHER" id="PTHR35901">
    <property type="entry name" value="RIBONUCLEASE VAPC3"/>
    <property type="match status" value="1"/>
</dbReference>
<evidence type="ECO:0000256" key="1">
    <source>
        <dbReference type="ARBA" id="ARBA00022842"/>
    </source>
</evidence>
<proteinExistence type="predicted"/>